<feature type="signal peptide" evidence="1">
    <location>
        <begin position="1"/>
        <end position="22"/>
    </location>
</feature>
<dbReference type="Gene3D" id="2.30.42.60">
    <property type="match status" value="1"/>
</dbReference>
<dbReference type="STRING" id="1073327.SAMN04488108_1974"/>
<reference evidence="5" key="1">
    <citation type="submission" date="2016-12" db="EMBL/GenBank/DDBJ databases">
        <authorList>
            <person name="Varghese N."/>
            <person name="Submissions S."/>
        </authorList>
    </citation>
    <scope>NUCLEOTIDE SEQUENCE [LARGE SCALE GENOMIC DNA]</scope>
    <source>
        <strain evidence="5">DSM 25035</strain>
    </source>
</reference>
<feature type="domain" description="GH141-like insertion" evidence="3">
    <location>
        <begin position="198"/>
        <end position="257"/>
    </location>
</feature>
<organism evidence="4 5">
    <name type="scientific">Algoriphagus zhangzhouensis</name>
    <dbReference type="NCBI Taxonomy" id="1073327"/>
    <lineage>
        <taxon>Bacteria</taxon>
        <taxon>Pseudomonadati</taxon>
        <taxon>Bacteroidota</taxon>
        <taxon>Cytophagia</taxon>
        <taxon>Cytophagales</taxon>
        <taxon>Cyclobacteriaceae</taxon>
        <taxon>Algoriphagus</taxon>
    </lineage>
</organism>
<feature type="domain" description="Right handed beta helix" evidence="2">
    <location>
        <begin position="324"/>
        <end position="476"/>
    </location>
</feature>
<proteinExistence type="predicted"/>
<evidence type="ECO:0008006" key="6">
    <source>
        <dbReference type="Google" id="ProtNLM"/>
    </source>
</evidence>
<protein>
    <recommendedName>
        <fullName evidence="6">Right handed beta helix region</fullName>
    </recommendedName>
</protein>
<dbReference type="Pfam" id="PF13229">
    <property type="entry name" value="Beta_helix"/>
    <property type="match status" value="1"/>
</dbReference>
<evidence type="ECO:0000313" key="4">
    <source>
        <dbReference type="EMBL" id="SHO62202.1"/>
    </source>
</evidence>
<dbReference type="Pfam" id="PF21231">
    <property type="entry name" value="GH141_M"/>
    <property type="match status" value="1"/>
</dbReference>
<dbReference type="PANTHER" id="PTHR36453:SF1">
    <property type="entry name" value="RIGHT HANDED BETA HELIX DOMAIN-CONTAINING PROTEIN"/>
    <property type="match status" value="1"/>
</dbReference>
<feature type="chain" id="PRO_5012207132" description="Right handed beta helix region" evidence="1">
    <location>
        <begin position="23"/>
        <end position="789"/>
    </location>
</feature>
<dbReference type="EMBL" id="FRXN01000002">
    <property type="protein sequence ID" value="SHO62202.1"/>
    <property type="molecule type" value="Genomic_DNA"/>
</dbReference>
<evidence type="ECO:0000259" key="3">
    <source>
        <dbReference type="Pfam" id="PF21231"/>
    </source>
</evidence>
<accession>A0A1M7ZBI5</accession>
<dbReference type="RefSeq" id="WP_073571595.1">
    <property type="nucleotide sequence ID" value="NZ_FRXN01000002.1"/>
</dbReference>
<dbReference type="InterPro" id="IPR012334">
    <property type="entry name" value="Pectin_lyas_fold"/>
</dbReference>
<dbReference type="PANTHER" id="PTHR36453">
    <property type="entry name" value="SECRETED PROTEIN-RELATED"/>
    <property type="match status" value="1"/>
</dbReference>
<keyword evidence="1" id="KW-0732">Signal</keyword>
<dbReference type="SMART" id="SM00710">
    <property type="entry name" value="PbH1"/>
    <property type="match status" value="3"/>
</dbReference>
<dbReference type="InterPro" id="IPR011050">
    <property type="entry name" value="Pectin_lyase_fold/virulence"/>
</dbReference>
<dbReference type="SUPFAM" id="SSF50156">
    <property type="entry name" value="PDZ domain-like"/>
    <property type="match status" value="1"/>
</dbReference>
<dbReference type="InterPro" id="IPR039448">
    <property type="entry name" value="Beta_helix"/>
</dbReference>
<gene>
    <name evidence="4" type="ORF">SAMN04488108_1974</name>
</gene>
<dbReference type="InterPro" id="IPR048482">
    <property type="entry name" value="GH141_ins"/>
</dbReference>
<evidence type="ECO:0000259" key="2">
    <source>
        <dbReference type="Pfam" id="PF13229"/>
    </source>
</evidence>
<dbReference type="Gene3D" id="2.160.20.10">
    <property type="entry name" value="Single-stranded right-handed beta-helix, Pectin lyase-like"/>
    <property type="match status" value="2"/>
</dbReference>
<name>A0A1M7ZBI5_9BACT</name>
<dbReference type="InterPro" id="IPR036034">
    <property type="entry name" value="PDZ_sf"/>
</dbReference>
<dbReference type="SUPFAM" id="SSF51126">
    <property type="entry name" value="Pectin lyase-like"/>
    <property type="match status" value="1"/>
</dbReference>
<evidence type="ECO:0000256" key="1">
    <source>
        <dbReference type="SAM" id="SignalP"/>
    </source>
</evidence>
<evidence type="ECO:0000313" key="5">
    <source>
        <dbReference type="Proteomes" id="UP000184609"/>
    </source>
</evidence>
<dbReference type="AlphaFoldDB" id="A0A1M7ZBI5"/>
<keyword evidence="5" id="KW-1185">Reference proteome</keyword>
<dbReference type="OrthoDB" id="9808066at2"/>
<dbReference type="InterPro" id="IPR006626">
    <property type="entry name" value="PbH1"/>
</dbReference>
<dbReference type="Proteomes" id="UP000184609">
    <property type="component" value="Unassembled WGS sequence"/>
</dbReference>
<sequence>MHTKPRIILSLFLFCFSLSLLAQDQKVFFVSPNGSDANFGISESPFLTIDKAKSTIKSLKEEGAKDAFSIILKEGTYFLEAPLVFGPEESGTIDSPYLIKAEKSGKVRISGGKEINVNWKKYRGSIWVAKVPKGMEFSTLSIEGNPQIRARYPDFQEGVFPYGGYAEDALSTERIKSWKDPEGGYIHALHKGRWGGMHYRITGKNPDGTLSFEGGWQNNRESEMHQSMRFVENIFEELDSPGEWFLDEKKSLLYYYPVEGMNISSISTIEVSVLENLITLKGSVKNPVQHIQIDGIIFSETVPTFMKTEERLMRSDWTIYRQGAILMDGTEDCSVSNSEFRHLGGNGIFISNYNRKAKISGNLIEYIGGSAISFVGNPDAVRSPSFNYHEFVEASEMDTIPGPKSPDYPSGSLVFDNLIHDIGLIEKQVAGVQIQMAMDLRIAHNSIYNVPRAGINIGDGAWGGHIIEYNDVFNTVMETGDHGAFNSWGRDRFWHPNRGIMDSLAAVHPDWIRLDAIKTTIIRNNRFQCDHGWDIDLDDGSSNYEIYNNLCLSGGLKLREGFYRTVYNNVLINNGFHPHVWFKENHDVFTRNIVMTPHKAIRVDYWGDKVDQNFFTTEIDLEKSQEFGIEASGISGNPEFITPESGDFRVESTSAALKMGFVNFEMNEFGVESQKLKQLASQPSIPQLLLEDQDQNDQVFNWRGYQIKNVATLGEQSAAGLNEASGVLILKVPEEIEDQGIQVGDVILECWGEKVRNVIDLQKIEKANIWRGRIELKVWRNQGMVEVEI</sequence>